<dbReference type="EMBL" id="QGKX02001521">
    <property type="protein sequence ID" value="KAF3512291.1"/>
    <property type="molecule type" value="Genomic_DNA"/>
</dbReference>
<feature type="non-terminal residue" evidence="2">
    <location>
        <position position="1"/>
    </location>
</feature>
<evidence type="ECO:0000313" key="2">
    <source>
        <dbReference type="EMBL" id="KAF3512291.1"/>
    </source>
</evidence>
<dbReference type="InterPro" id="IPR036047">
    <property type="entry name" value="F-box-like_dom_sf"/>
</dbReference>
<proteinExistence type="predicted"/>
<organism evidence="2 3">
    <name type="scientific">Brassica cretica</name>
    <name type="common">Mustard</name>
    <dbReference type="NCBI Taxonomy" id="69181"/>
    <lineage>
        <taxon>Eukaryota</taxon>
        <taxon>Viridiplantae</taxon>
        <taxon>Streptophyta</taxon>
        <taxon>Embryophyta</taxon>
        <taxon>Tracheophyta</taxon>
        <taxon>Spermatophyta</taxon>
        <taxon>Magnoliopsida</taxon>
        <taxon>eudicotyledons</taxon>
        <taxon>Gunneridae</taxon>
        <taxon>Pentapetalae</taxon>
        <taxon>rosids</taxon>
        <taxon>malvids</taxon>
        <taxon>Brassicales</taxon>
        <taxon>Brassicaceae</taxon>
        <taxon>Brassiceae</taxon>
        <taxon>Brassica</taxon>
    </lineage>
</organism>
<name>A0A8S9PDN5_BRACR</name>
<dbReference type="Pfam" id="PF00646">
    <property type="entry name" value="F-box"/>
    <property type="match status" value="1"/>
</dbReference>
<evidence type="ECO:0000259" key="1">
    <source>
        <dbReference type="Pfam" id="PF00646"/>
    </source>
</evidence>
<gene>
    <name evidence="2" type="ORF">F2Q69_00004492</name>
</gene>
<evidence type="ECO:0000313" key="3">
    <source>
        <dbReference type="Proteomes" id="UP000712600"/>
    </source>
</evidence>
<comment type="caution">
    <text evidence="2">The sequence shown here is derived from an EMBL/GenBank/DDBJ whole genome shotgun (WGS) entry which is preliminary data.</text>
</comment>
<dbReference type="InterPro" id="IPR001810">
    <property type="entry name" value="F-box_dom"/>
</dbReference>
<reference evidence="2" key="1">
    <citation type="submission" date="2019-12" db="EMBL/GenBank/DDBJ databases">
        <title>Genome sequencing and annotation of Brassica cretica.</title>
        <authorList>
            <person name="Studholme D.J."/>
            <person name="Sarris P."/>
        </authorList>
    </citation>
    <scope>NUCLEOTIDE SEQUENCE</scope>
    <source>
        <strain evidence="2">PFS-109/04</strain>
        <tissue evidence="2">Leaf</tissue>
    </source>
</reference>
<sequence length="114" mass="13003">EAEVNRLRKINLENNNSGPEFCLSSDLLAVVLSRLALKDNIRSSAVCKTWGEIAASVRVRVPPCWLMYLDQCRNSYGFFDPVEKKKKKTKAVMNLPELSKSCYILYSNDGWLLM</sequence>
<dbReference type="SUPFAM" id="SSF81383">
    <property type="entry name" value="F-box domain"/>
    <property type="match status" value="1"/>
</dbReference>
<dbReference type="Proteomes" id="UP000712600">
    <property type="component" value="Unassembled WGS sequence"/>
</dbReference>
<accession>A0A8S9PDN5</accession>
<dbReference type="AlphaFoldDB" id="A0A8S9PDN5"/>
<feature type="domain" description="F-box" evidence="1">
    <location>
        <begin position="22"/>
        <end position="59"/>
    </location>
</feature>
<dbReference type="Gene3D" id="1.20.1280.50">
    <property type="match status" value="1"/>
</dbReference>
<protein>
    <recommendedName>
        <fullName evidence="1">F-box domain-containing protein</fullName>
    </recommendedName>
</protein>